<keyword evidence="1" id="KW-0732">Signal</keyword>
<organism evidence="3">
    <name type="scientific">Vanderwaltozyma polyspora (strain ATCC 22028 / DSM 70294 / BCRC 21397 / CBS 2163 / NBRC 10782 / NRRL Y-8283 / UCD 57-17)</name>
    <name type="common">Kluyveromyces polysporus</name>
    <dbReference type="NCBI Taxonomy" id="436907"/>
    <lineage>
        <taxon>Eukaryota</taxon>
        <taxon>Fungi</taxon>
        <taxon>Dikarya</taxon>
        <taxon>Ascomycota</taxon>
        <taxon>Saccharomycotina</taxon>
        <taxon>Saccharomycetes</taxon>
        <taxon>Saccharomycetales</taxon>
        <taxon>Saccharomycetaceae</taxon>
        <taxon>Vanderwaltozyma</taxon>
    </lineage>
</organism>
<evidence type="ECO:0000313" key="3">
    <source>
        <dbReference type="Proteomes" id="UP000000267"/>
    </source>
</evidence>
<keyword evidence="3" id="KW-1185">Reference proteome</keyword>
<dbReference type="InParanoid" id="A7TR12"/>
<dbReference type="OMA" id="WETASGC"/>
<reference evidence="2 3" key="1">
    <citation type="journal article" date="2007" name="Proc. Natl. Acad. Sci. U.S.A.">
        <title>Independent sorting-out of thousands of duplicated gene pairs in two yeast species descended from a whole-genome duplication.</title>
        <authorList>
            <person name="Scannell D.R."/>
            <person name="Frank A.C."/>
            <person name="Conant G.C."/>
            <person name="Byrne K.P."/>
            <person name="Woolfit M."/>
            <person name="Wolfe K.H."/>
        </authorList>
    </citation>
    <scope>NUCLEOTIDE SEQUENCE [LARGE SCALE GENOMIC DNA]</scope>
    <source>
        <strain evidence="3">ATCC 22028 / DSM 70294 / BCRC 21397 / CBS 2163 / NBRC 10782 / NRRL Y-8283 / UCD 57-17</strain>
    </source>
</reference>
<proteinExistence type="predicted"/>
<dbReference type="KEGG" id="vpo:Kpol_449p2"/>
<dbReference type="AlphaFoldDB" id="A7TR12"/>
<dbReference type="EMBL" id="DS480468">
    <property type="protein sequence ID" value="EDO15287.1"/>
    <property type="molecule type" value="Genomic_DNA"/>
</dbReference>
<dbReference type="Proteomes" id="UP000000267">
    <property type="component" value="Unassembled WGS sequence"/>
</dbReference>
<accession>A7TR12</accession>
<dbReference type="GeneID" id="5543361"/>
<dbReference type="STRING" id="436907.A7TR12"/>
<evidence type="ECO:0000256" key="1">
    <source>
        <dbReference type="SAM" id="SignalP"/>
    </source>
</evidence>
<dbReference type="PhylomeDB" id="A7TR12"/>
<feature type="signal peptide" evidence="1">
    <location>
        <begin position="1"/>
        <end position="23"/>
    </location>
</feature>
<dbReference type="RefSeq" id="XP_001643145.1">
    <property type="nucleotide sequence ID" value="XM_001643095.1"/>
</dbReference>
<dbReference type="OrthoDB" id="4070379at2759"/>
<dbReference type="HOGENOM" id="CLU_070145_0_0_1"/>
<dbReference type="eggNOG" id="ENOG502S1C8">
    <property type="taxonomic scope" value="Eukaryota"/>
</dbReference>
<feature type="chain" id="PRO_5002715834" evidence="1">
    <location>
        <begin position="24"/>
        <end position="289"/>
    </location>
</feature>
<gene>
    <name evidence="2" type="ORF">Kpol_449p2</name>
</gene>
<evidence type="ECO:0000313" key="2">
    <source>
        <dbReference type="EMBL" id="EDO15287.1"/>
    </source>
</evidence>
<sequence length="289" mass="32525">MYVSINSVKLYFTVLAAVKLVSGLTVESPGSNNVTISDKNSLENIKQSGGIVYVSNSENITDYISMYANTDIVIKDNSTGIVYSNIFKWHEEDNSNPIFGIHKDEKSNGIFAKKDPIVYDVGGWHYFWDQLQTIHSGEWWSPWYPVSQCFDNSLSGDEAVINIGYGYYYGWSMERILFLNEKALSASTGYSVSRSISKSAELECHIPAGTDGQVWYQQRMMWADVQTQGCSKSGSGKTACGRWTAYNRINAPIKGESSNSHFDCRTGDTNIDCNANIGDWFRLKHFYKE</sequence>
<name>A7TR12_VANPO</name>
<protein>
    <submittedName>
        <fullName evidence="2">Uncharacterized protein</fullName>
    </submittedName>
</protein>